<dbReference type="GO" id="GO:0030313">
    <property type="term" value="C:cell envelope"/>
    <property type="evidence" value="ECO:0007669"/>
    <property type="project" value="UniProtKB-SubCell"/>
</dbReference>
<dbReference type="KEGG" id="plyc:GXP70_26525"/>
<dbReference type="GO" id="GO:0016829">
    <property type="term" value="F:lyase activity"/>
    <property type="evidence" value="ECO:0007669"/>
    <property type="project" value="InterPro"/>
</dbReference>
<keyword evidence="4" id="KW-1185">Reference proteome</keyword>
<feature type="domain" description="Heparinase II/III-like C-terminal" evidence="2">
    <location>
        <begin position="408"/>
        <end position="538"/>
    </location>
</feature>
<dbReference type="Proteomes" id="UP000476064">
    <property type="component" value="Chromosome"/>
</dbReference>
<dbReference type="InterPro" id="IPR008929">
    <property type="entry name" value="Chondroitin_lyas"/>
</dbReference>
<dbReference type="InterPro" id="IPR012480">
    <property type="entry name" value="Hepar_II_III_C"/>
</dbReference>
<dbReference type="Pfam" id="PF07940">
    <property type="entry name" value="Hepar_II_III_C"/>
    <property type="match status" value="1"/>
</dbReference>
<proteinExistence type="predicted"/>
<reference evidence="3 4" key="1">
    <citation type="submission" date="2020-01" db="EMBL/GenBank/DDBJ databases">
        <title>Paenibacillus sp. nov., isolated from tomato rhizosphere.</title>
        <authorList>
            <person name="Weon H.-Y."/>
            <person name="Lee S.A."/>
        </authorList>
    </citation>
    <scope>NUCLEOTIDE SEQUENCE [LARGE SCALE GENOMIC DNA]</scope>
    <source>
        <strain evidence="3 4">12200R-189</strain>
    </source>
</reference>
<evidence type="ECO:0000256" key="1">
    <source>
        <dbReference type="ARBA" id="ARBA00004196"/>
    </source>
</evidence>
<comment type="subcellular location">
    <subcellularLocation>
        <location evidence="1">Cell envelope</location>
    </subcellularLocation>
</comment>
<dbReference type="SUPFAM" id="SSF48230">
    <property type="entry name" value="Chondroitin AC/alginate lyase"/>
    <property type="match status" value="1"/>
</dbReference>
<sequence length="627" mass="71867">MLTDRYKDLNWNDALLPPERIAPFPKADDRAAWEGLLPETRERWVALAERYLNYDWPAMKAEDYRAYWTTGELNTRTRATFERRSVLGMLAVAECIEGRGRFLDQVINGIFVHCEETTWVPPLHRLHADKTSKECMPDKTDHIVELVTCATADLLLWIRYTMGTRLDAVSIRICRRIADEVRERLLVPYMNKDDYWWMGFQPGERVNNWNPWCNSSALMGFLLLEDDPDRRSEAIRKIMRSLDVFIRTYPADGCCDEGPGYWAPSGGGLFVALELLQGATNGAIDVFGEPLIRDIGAYIYKAHIHDRYFVNFADGDAMPLIGGDVMYRYGKRIGDERMMNLGASLREGEPVVHSWFGMYARLQALFHERERDERHASAPYVRDAWLPVSQVMTARTAEGSKEGLFLAAKGGHNKESHNHNDVGSFTVFIDGCPLFVDLGTEEYKAQTFGPDRFELWYLQSRYHNLPTVRGVLQHEGGEYRARDAVYAADGAASALAIDIADAYPEESGIASWQRTFKLERAGVPHIEIVDRYVLQEATSDIYYSLMTPCEPIPAADGTYRFEYAPGRYAVLAFDRAHLRPIVEPIHTMESRLQRNWGERMYRLALHEREAAASGTRKLRIFRQEDMK</sequence>
<organism evidence="3 4">
    <name type="scientific">Paenibacillus lycopersici</name>
    <dbReference type="NCBI Taxonomy" id="2704462"/>
    <lineage>
        <taxon>Bacteria</taxon>
        <taxon>Bacillati</taxon>
        <taxon>Bacillota</taxon>
        <taxon>Bacilli</taxon>
        <taxon>Bacillales</taxon>
        <taxon>Paenibacillaceae</taxon>
        <taxon>Paenibacillus</taxon>
    </lineage>
</organism>
<accession>A0A6C0G148</accession>
<gene>
    <name evidence="3" type="ORF">GXP70_26525</name>
</gene>
<dbReference type="Gene3D" id="2.70.98.70">
    <property type="match status" value="1"/>
</dbReference>
<dbReference type="EMBL" id="CP048209">
    <property type="protein sequence ID" value="QHT63168.1"/>
    <property type="molecule type" value="Genomic_DNA"/>
</dbReference>
<name>A0A6C0G148_9BACL</name>
<dbReference type="RefSeq" id="WP_162359598.1">
    <property type="nucleotide sequence ID" value="NZ_CP048209.1"/>
</dbReference>
<evidence type="ECO:0000259" key="2">
    <source>
        <dbReference type="Pfam" id="PF07940"/>
    </source>
</evidence>
<evidence type="ECO:0000313" key="3">
    <source>
        <dbReference type="EMBL" id="QHT63168.1"/>
    </source>
</evidence>
<protein>
    <recommendedName>
        <fullName evidence="2">Heparinase II/III-like C-terminal domain-containing protein</fullName>
    </recommendedName>
</protein>
<dbReference type="AlphaFoldDB" id="A0A6C0G148"/>
<evidence type="ECO:0000313" key="4">
    <source>
        <dbReference type="Proteomes" id="UP000476064"/>
    </source>
</evidence>
<dbReference type="Gene3D" id="1.50.10.100">
    <property type="entry name" value="Chondroitin AC/alginate lyase"/>
    <property type="match status" value="1"/>
</dbReference>